<evidence type="ECO:0000256" key="16">
    <source>
        <dbReference type="ARBA" id="ARBA00023136"/>
    </source>
</evidence>
<keyword evidence="4" id="KW-0813">Transport</keyword>
<keyword evidence="14" id="KW-0406">Ion transport</keyword>
<dbReference type="PROSITE" id="PS50222">
    <property type="entry name" value="EF_HAND_2"/>
    <property type="match status" value="1"/>
</dbReference>
<evidence type="ECO:0000256" key="18">
    <source>
        <dbReference type="PROSITE-ProRule" id="PRU01094"/>
    </source>
</evidence>
<gene>
    <name evidence="24" type="ORF">KUTeg_005346</name>
</gene>
<evidence type="ECO:0000256" key="19">
    <source>
        <dbReference type="SAM" id="Coils"/>
    </source>
</evidence>
<dbReference type="PANTHER" id="PTHR14009">
    <property type="entry name" value="LEUCINE ZIPPER-EF-HAND CONTAINING TRANSMEMBRANE PROTEIN"/>
    <property type="match status" value="1"/>
</dbReference>
<evidence type="ECO:0000256" key="21">
    <source>
        <dbReference type="SAM" id="Phobius"/>
    </source>
</evidence>
<feature type="region of interest" description="Disordered" evidence="20">
    <location>
        <begin position="717"/>
        <end position="739"/>
    </location>
</feature>
<dbReference type="InterPro" id="IPR033122">
    <property type="entry name" value="LETM1-like_RBD"/>
</dbReference>
<feature type="compositionally biased region" description="Basic and acidic residues" evidence="20">
    <location>
        <begin position="152"/>
        <end position="169"/>
    </location>
</feature>
<protein>
    <recommendedName>
        <fullName evidence="3">Mitochondrial proton/calcium exchanger protein</fullName>
    </recommendedName>
    <alternativeName>
        <fullName evidence="17">Leucine zipper-EF-hand-containing transmembrane protein 1</fullName>
    </alternativeName>
</protein>
<keyword evidence="5" id="KW-0050">Antiport</keyword>
<evidence type="ECO:0000259" key="22">
    <source>
        <dbReference type="PROSITE" id="PS50222"/>
    </source>
</evidence>
<comment type="caution">
    <text evidence="24">The sequence shown here is derived from an EMBL/GenBank/DDBJ whole genome shotgun (WGS) entry which is preliminary data.</text>
</comment>
<feature type="compositionally biased region" description="Basic and acidic residues" evidence="20">
    <location>
        <begin position="717"/>
        <end position="726"/>
    </location>
</feature>
<evidence type="ECO:0000256" key="3">
    <source>
        <dbReference type="ARBA" id="ARBA00020557"/>
    </source>
</evidence>
<evidence type="ECO:0000256" key="13">
    <source>
        <dbReference type="ARBA" id="ARBA00023054"/>
    </source>
</evidence>
<keyword evidence="9" id="KW-0999">Mitochondrion inner membrane</keyword>
<evidence type="ECO:0000256" key="14">
    <source>
        <dbReference type="ARBA" id="ARBA00023065"/>
    </source>
</evidence>
<evidence type="ECO:0000313" key="25">
    <source>
        <dbReference type="Proteomes" id="UP001217089"/>
    </source>
</evidence>
<evidence type="ECO:0000256" key="7">
    <source>
        <dbReference type="ARBA" id="ARBA00022692"/>
    </source>
</evidence>
<dbReference type="PROSITE" id="PS51758">
    <property type="entry name" value="LETM1_RBD"/>
    <property type="match status" value="1"/>
</dbReference>
<evidence type="ECO:0000256" key="4">
    <source>
        <dbReference type="ARBA" id="ARBA00022448"/>
    </source>
</evidence>
<dbReference type="InterPro" id="IPR059005">
    <property type="entry name" value="LETM1_C"/>
</dbReference>
<dbReference type="EMBL" id="JARBDR010000246">
    <property type="protein sequence ID" value="KAJ8317442.1"/>
    <property type="molecule type" value="Genomic_DNA"/>
</dbReference>
<dbReference type="InterPro" id="IPR044202">
    <property type="entry name" value="LETM1/MDM38-like"/>
</dbReference>
<keyword evidence="10" id="KW-0106">Calcium</keyword>
<evidence type="ECO:0000313" key="24">
    <source>
        <dbReference type="EMBL" id="KAJ8317442.1"/>
    </source>
</evidence>
<comment type="subcellular location">
    <subcellularLocation>
        <location evidence="1">Mitochondrion inner membrane</location>
        <topology evidence="1">Single-pass membrane protein</topology>
    </subcellularLocation>
</comment>
<keyword evidence="7 21" id="KW-0812">Transmembrane</keyword>
<dbReference type="InterPro" id="IPR011992">
    <property type="entry name" value="EF-hand-dom_pair"/>
</dbReference>
<keyword evidence="11" id="KW-0809">Transit peptide</keyword>
<evidence type="ECO:0000256" key="5">
    <source>
        <dbReference type="ARBA" id="ARBA00022449"/>
    </source>
</evidence>
<evidence type="ECO:0000256" key="10">
    <source>
        <dbReference type="ARBA" id="ARBA00022837"/>
    </source>
</evidence>
<dbReference type="InterPro" id="IPR002048">
    <property type="entry name" value="EF_hand_dom"/>
</dbReference>
<accession>A0ABQ9FND0</accession>
<keyword evidence="13 19" id="KW-0175">Coiled coil</keyword>
<dbReference type="SUPFAM" id="SSF47473">
    <property type="entry name" value="EF-hand"/>
    <property type="match status" value="1"/>
</dbReference>
<evidence type="ECO:0000256" key="20">
    <source>
        <dbReference type="SAM" id="MobiDB-lite"/>
    </source>
</evidence>
<evidence type="ECO:0000256" key="6">
    <source>
        <dbReference type="ARBA" id="ARBA00022568"/>
    </source>
</evidence>
<keyword evidence="12 21" id="KW-1133">Transmembrane helix</keyword>
<name>A0ABQ9FND0_TEGGR</name>
<comment type="similarity">
    <text evidence="2">Belongs to the LETM1 family.</text>
</comment>
<feature type="coiled-coil region" evidence="19">
    <location>
        <begin position="424"/>
        <end position="467"/>
    </location>
</feature>
<keyword evidence="6" id="KW-0109">Calcium transport</keyword>
<reference evidence="24 25" key="1">
    <citation type="submission" date="2022-12" db="EMBL/GenBank/DDBJ databases">
        <title>Chromosome-level genome of Tegillarca granosa.</title>
        <authorList>
            <person name="Kim J."/>
        </authorList>
    </citation>
    <scope>NUCLEOTIDE SEQUENCE [LARGE SCALE GENOMIC DNA]</scope>
    <source>
        <strain evidence="24">Teg-2019</strain>
        <tissue evidence="24">Adductor muscle</tissue>
    </source>
</reference>
<keyword evidence="8" id="KW-0479">Metal-binding</keyword>
<keyword evidence="16 21" id="KW-0472">Membrane</keyword>
<dbReference type="Proteomes" id="UP001217089">
    <property type="component" value="Unassembled WGS sequence"/>
</dbReference>
<evidence type="ECO:0000256" key="17">
    <source>
        <dbReference type="ARBA" id="ARBA00031360"/>
    </source>
</evidence>
<evidence type="ECO:0000256" key="12">
    <source>
        <dbReference type="ARBA" id="ARBA00022989"/>
    </source>
</evidence>
<proteinExistence type="inferred from homology"/>
<evidence type="ECO:0000256" key="1">
    <source>
        <dbReference type="ARBA" id="ARBA00004434"/>
    </source>
</evidence>
<dbReference type="PANTHER" id="PTHR14009:SF1">
    <property type="entry name" value="MITOCHONDRIAL PROTON_CALCIUM EXCHANGER PROTEIN"/>
    <property type="match status" value="1"/>
</dbReference>
<dbReference type="Gene3D" id="1.10.238.10">
    <property type="entry name" value="EF-hand"/>
    <property type="match status" value="1"/>
</dbReference>
<feature type="domain" description="EF-hand" evidence="22">
    <location>
        <begin position="654"/>
        <end position="689"/>
    </location>
</feature>
<evidence type="ECO:0000259" key="23">
    <source>
        <dbReference type="PROSITE" id="PS51758"/>
    </source>
</evidence>
<evidence type="ECO:0000256" key="11">
    <source>
        <dbReference type="ARBA" id="ARBA00022946"/>
    </source>
</evidence>
<keyword evidence="15 18" id="KW-0496">Mitochondrion</keyword>
<feature type="coiled-coil region" evidence="19">
    <location>
        <begin position="520"/>
        <end position="609"/>
    </location>
</feature>
<evidence type="ECO:0000256" key="2">
    <source>
        <dbReference type="ARBA" id="ARBA00009584"/>
    </source>
</evidence>
<dbReference type="Pfam" id="PF07766">
    <property type="entry name" value="LETM1_RBD"/>
    <property type="match status" value="1"/>
</dbReference>
<keyword evidence="25" id="KW-1185">Reference proteome</keyword>
<sequence length="739" mass="86364">MFYTIDMAHRSISCFPVNRVYNGLRLKTQHCRCAHSYTRKQTAALYNFTKNKTPEETLKSNTKSTCKYHQREQFRDRYCNLYFKTSNLQSRSLELNSYIFYNPIHQSTCSDLVYVRVSDLLTVKHLDPVSIRCFHMSHSCLKEESKVEKSVKKLKESKNGNEVKEEEKSNNQVAEPVQTAVVVSSSFSLKLKNIWRKTKEVCSHYYNGFKLLFIDIRVCFRLLMRLWNGHTLTRREYKQMVRTAADVFRLVPFSIFIIIPFMEFFLPLAIKMFPNLLPSTFKEEKTEQEKLKKQLKVKLEIAKFLQDTTEEMPILLSKKSKVKAAEEFSEFIIKARSEGVPVSTEDILKFSKLFEDDITLDSLDRKTLRALCQVLSIPLTNITGNFDTMLRFQLRMKLRELLADDKTTQAKIIAQELVGEKVDNKDKLELIKSEEKRIRKEQLEKQAEKEELERKDREKQQELLQEAVAAESAMTSNIEPPDPAIILEPKPEEELKTAEQEEEEHITSKDLEEIESALEEIAEEKNLDIDKEELEDLKEDISDYKENLEDLKYVIIAQGGNEQDLIESKAAKRLTKRVDRLINQLHGIVDELHLEKEQIQEEIEVGEVKMKRSRELLEDEEKRKEMIDALKEKKGNVISINEMVLALKRLQKVPNDTKLQKIVQVLDEDKDGNIDVTHVLKVIELLGRENVKLSHSQISEVINLLKQETLLEEEERLKEKQVKESNDNMNNNMQRQAQQ</sequence>
<evidence type="ECO:0000256" key="15">
    <source>
        <dbReference type="ARBA" id="ARBA00023128"/>
    </source>
</evidence>
<feature type="compositionally biased region" description="Low complexity" evidence="20">
    <location>
        <begin position="727"/>
        <end position="739"/>
    </location>
</feature>
<feature type="transmembrane region" description="Helical" evidence="21">
    <location>
        <begin position="247"/>
        <end position="270"/>
    </location>
</feature>
<evidence type="ECO:0000256" key="9">
    <source>
        <dbReference type="ARBA" id="ARBA00022792"/>
    </source>
</evidence>
<feature type="domain" description="Letm1 RBD" evidence="23">
    <location>
        <begin position="293"/>
        <end position="547"/>
    </location>
</feature>
<dbReference type="Pfam" id="PF26561">
    <property type="entry name" value="LETM1_C"/>
    <property type="match status" value="1"/>
</dbReference>
<feature type="region of interest" description="Disordered" evidence="20">
    <location>
        <begin position="152"/>
        <end position="171"/>
    </location>
</feature>
<organism evidence="24 25">
    <name type="scientific">Tegillarca granosa</name>
    <name type="common">Malaysian cockle</name>
    <name type="synonym">Anadara granosa</name>
    <dbReference type="NCBI Taxonomy" id="220873"/>
    <lineage>
        <taxon>Eukaryota</taxon>
        <taxon>Metazoa</taxon>
        <taxon>Spiralia</taxon>
        <taxon>Lophotrochozoa</taxon>
        <taxon>Mollusca</taxon>
        <taxon>Bivalvia</taxon>
        <taxon>Autobranchia</taxon>
        <taxon>Pteriomorphia</taxon>
        <taxon>Arcoida</taxon>
        <taxon>Arcoidea</taxon>
        <taxon>Arcidae</taxon>
        <taxon>Tegillarca</taxon>
    </lineage>
</organism>
<evidence type="ECO:0000256" key="8">
    <source>
        <dbReference type="ARBA" id="ARBA00022723"/>
    </source>
</evidence>